<evidence type="ECO:0000256" key="1">
    <source>
        <dbReference type="SAM" id="MobiDB-lite"/>
    </source>
</evidence>
<gene>
    <name evidence="2" type="ORF">LTRI10_LOCUS41598</name>
</gene>
<evidence type="ECO:0000313" key="3">
    <source>
        <dbReference type="Proteomes" id="UP001497516"/>
    </source>
</evidence>
<accession>A0AAV2FVH0</accession>
<dbReference type="AlphaFoldDB" id="A0AAV2FVH0"/>
<reference evidence="2 3" key="1">
    <citation type="submission" date="2024-04" db="EMBL/GenBank/DDBJ databases">
        <authorList>
            <person name="Fracassetti M."/>
        </authorList>
    </citation>
    <scope>NUCLEOTIDE SEQUENCE [LARGE SCALE GENOMIC DNA]</scope>
</reference>
<feature type="region of interest" description="Disordered" evidence="1">
    <location>
        <begin position="1"/>
        <end position="54"/>
    </location>
</feature>
<evidence type="ECO:0000313" key="2">
    <source>
        <dbReference type="EMBL" id="CAL1401545.1"/>
    </source>
</evidence>
<proteinExistence type="predicted"/>
<name>A0AAV2FVH0_9ROSI</name>
<sequence>MDSIGKILALMSEERKQGDARPESSAAKKGKGKQKALVIEEDPYDVETEEDQPEADLSLLEEHLQSCFGKGSGKGRPTYCTTRWRRDYSRT</sequence>
<feature type="compositionally biased region" description="Basic and acidic residues" evidence="1">
    <location>
        <begin position="12"/>
        <end position="22"/>
    </location>
</feature>
<dbReference type="EMBL" id="OZ034820">
    <property type="protein sequence ID" value="CAL1401545.1"/>
    <property type="molecule type" value="Genomic_DNA"/>
</dbReference>
<feature type="compositionally biased region" description="Acidic residues" evidence="1">
    <location>
        <begin position="39"/>
        <end position="54"/>
    </location>
</feature>
<organism evidence="2 3">
    <name type="scientific">Linum trigynum</name>
    <dbReference type="NCBI Taxonomy" id="586398"/>
    <lineage>
        <taxon>Eukaryota</taxon>
        <taxon>Viridiplantae</taxon>
        <taxon>Streptophyta</taxon>
        <taxon>Embryophyta</taxon>
        <taxon>Tracheophyta</taxon>
        <taxon>Spermatophyta</taxon>
        <taxon>Magnoliopsida</taxon>
        <taxon>eudicotyledons</taxon>
        <taxon>Gunneridae</taxon>
        <taxon>Pentapetalae</taxon>
        <taxon>rosids</taxon>
        <taxon>fabids</taxon>
        <taxon>Malpighiales</taxon>
        <taxon>Linaceae</taxon>
        <taxon>Linum</taxon>
    </lineage>
</organism>
<keyword evidence="3" id="KW-1185">Reference proteome</keyword>
<protein>
    <submittedName>
        <fullName evidence="2">Uncharacterized protein</fullName>
    </submittedName>
</protein>
<dbReference type="Proteomes" id="UP001497516">
    <property type="component" value="Chromosome 7"/>
</dbReference>